<dbReference type="Gene3D" id="3.40.50.10540">
    <property type="entry name" value="Crotonobetainyl-coa:carnitine coa-transferase, domain 1"/>
    <property type="match status" value="1"/>
</dbReference>
<dbReference type="PANTHER" id="PTHR48207">
    <property type="entry name" value="SUCCINATE--HYDROXYMETHYLGLUTARATE COA-TRANSFERASE"/>
    <property type="match status" value="1"/>
</dbReference>
<comment type="similarity">
    <text evidence="1">Belongs to the CoA-transferase III family.</text>
</comment>
<keyword evidence="2" id="KW-0808">Transferase</keyword>
<dbReference type="InterPro" id="IPR050483">
    <property type="entry name" value="CoA-transferase_III_domain"/>
</dbReference>
<dbReference type="Proteomes" id="UP000799423">
    <property type="component" value="Unassembled WGS sequence"/>
</dbReference>
<dbReference type="Pfam" id="PF02515">
    <property type="entry name" value="CoA_transf_3"/>
    <property type="match status" value="1"/>
</dbReference>
<evidence type="ECO:0000256" key="2">
    <source>
        <dbReference type="ARBA" id="ARBA00022679"/>
    </source>
</evidence>
<dbReference type="PANTHER" id="PTHR48207:SF3">
    <property type="entry name" value="SUCCINATE--HYDROXYMETHYLGLUTARATE COA-TRANSFERASE"/>
    <property type="match status" value="1"/>
</dbReference>
<dbReference type="SUPFAM" id="SSF89796">
    <property type="entry name" value="CoA-transferase family III (CaiB/BaiF)"/>
    <property type="match status" value="1"/>
</dbReference>
<dbReference type="GO" id="GO:0005739">
    <property type="term" value="C:mitochondrion"/>
    <property type="evidence" value="ECO:0007669"/>
    <property type="project" value="TreeGrafter"/>
</dbReference>
<evidence type="ECO:0000313" key="4">
    <source>
        <dbReference type="Proteomes" id="UP000799423"/>
    </source>
</evidence>
<gene>
    <name evidence="3" type="ORF">T440DRAFT_528052</name>
</gene>
<dbReference type="Gene3D" id="3.30.1540.10">
    <property type="entry name" value="formyl-coa transferase, domain 3"/>
    <property type="match status" value="1"/>
</dbReference>
<sequence length="440" mass="48581">MISRHAIQVRSRASAWTRYDNIFKRANSTANSYSNLPLAGIKILDLTRVLAGPYCTQILADLGADVIKVEHVERGDDTRAWGPPYAPYKTGTKQANGESAYFLAVNRNKRSLGLSFKSSEGVEILHNLVRRSDVLVENFIPDTLKKYKLDYETLKAINPSLIYTSITGYGQTGPYRHRAGYDVMVEAEMGLMHVTGMRDGPPVKVGVAVTDLTTGLYASNSIMAALFSRRNSKEGQHIDVALSDCQIATLSNLASSVLISGEKDSGRWGTAHPSIVPYRGFSTLDGDIMVGGGNDRQFQILCDLLDKPEWKTDPRYDTNNARVQNREQLEPLLEQIFKTKTTEEWLAIFDGSGMAYAAINDILTSLNHQQVRARNMVVEIEHETCGPIKLVNTPVKFSSSKPSIRSAPPTLGQHTDEILGQTLGLRSHEVEALKKRGVVA</sequence>
<dbReference type="OrthoDB" id="5863171at2759"/>
<evidence type="ECO:0000256" key="1">
    <source>
        <dbReference type="ARBA" id="ARBA00008383"/>
    </source>
</evidence>
<dbReference type="InterPro" id="IPR023606">
    <property type="entry name" value="CoA-Trfase_III_dom_1_sf"/>
</dbReference>
<dbReference type="InterPro" id="IPR044855">
    <property type="entry name" value="CoA-Trfase_III_dom3_sf"/>
</dbReference>
<dbReference type="FunFam" id="3.30.1540.10:FF:000005">
    <property type="entry name" value="succinate--hydroxymethylglutarate CoA-transferase isoform X4"/>
    <property type="match status" value="1"/>
</dbReference>
<reference evidence="3" key="1">
    <citation type="submission" date="2020-01" db="EMBL/GenBank/DDBJ databases">
        <authorList>
            <consortium name="DOE Joint Genome Institute"/>
            <person name="Haridas S."/>
            <person name="Albert R."/>
            <person name="Binder M."/>
            <person name="Bloem J."/>
            <person name="Labutti K."/>
            <person name="Salamov A."/>
            <person name="Andreopoulos B."/>
            <person name="Baker S.E."/>
            <person name="Barry K."/>
            <person name="Bills G."/>
            <person name="Bluhm B.H."/>
            <person name="Cannon C."/>
            <person name="Castanera R."/>
            <person name="Culley D.E."/>
            <person name="Daum C."/>
            <person name="Ezra D."/>
            <person name="Gonzalez J.B."/>
            <person name="Henrissat B."/>
            <person name="Kuo A."/>
            <person name="Liang C."/>
            <person name="Lipzen A."/>
            <person name="Lutzoni F."/>
            <person name="Magnuson J."/>
            <person name="Mondo S."/>
            <person name="Nolan M."/>
            <person name="Ohm R."/>
            <person name="Pangilinan J."/>
            <person name="Park H.-J."/>
            <person name="Ramirez L."/>
            <person name="Alfaro M."/>
            <person name="Sun H."/>
            <person name="Tritt A."/>
            <person name="Yoshinaga Y."/>
            <person name="Zwiers L.-H."/>
            <person name="Turgeon B.G."/>
            <person name="Goodwin S.B."/>
            <person name="Spatafora J.W."/>
            <person name="Crous P.W."/>
            <person name="Grigoriev I.V."/>
        </authorList>
    </citation>
    <scope>NUCLEOTIDE SEQUENCE</scope>
    <source>
        <strain evidence="3">IPT5</strain>
    </source>
</reference>
<accession>A0A6A7B8J7</accession>
<name>A0A6A7B8J7_9PLEO</name>
<dbReference type="EMBL" id="MU006301">
    <property type="protein sequence ID" value="KAF2851664.1"/>
    <property type="molecule type" value="Genomic_DNA"/>
</dbReference>
<dbReference type="GO" id="GO:0047369">
    <property type="term" value="F:succinate-hydroxymethylglutarate CoA-transferase activity"/>
    <property type="evidence" value="ECO:0007669"/>
    <property type="project" value="TreeGrafter"/>
</dbReference>
<proteinExistence type="inferred from homology"/>
<dbReference type="AlphaFoldDB" id="A0A6A7B8J7"/>
<organism evidence="3 4">
    <name type="scientific">Plenodomus tracheiphilus IPT5</name>
    <dbReference type="NCBI Taxonomy" id="1408161"/>
    <lineage>
        <taxon>Eukaryota</taxon>
        <taxon>Fungi</taxon>
        <taxon>Dikarya</taxon>
        <taxon>Ascomycota</taxon>
        <taxon>Pezizomycotina</taxon>
        <taxon>Dothideomycetes</taxon>
        <taxon>Pleosporomycetidae</taxon>
        <taxon>Pleosporales</taxon>
        <taxon>Pleosporineae</taxon>
        <taxon>Leptosphaeriaceae</taxon>
        <taxon>Plenodomus</taxon>
    </lineage>
</organism>
<protein>
    <submittedName>
        <fullName evidence="3">CAIB/BAIF family enzyme</fullName>
    </submittedName>
</protein>
<keyword evidence="4" id="KW-1185">Reference proteome</keyword>
<dbReference type="InterPro" id="IPR003673">
    <property type="entry name" value="CoA-Trfase_fam_III"/>
</dbReference>
<evidence type="ECO:0000313" key="3">
    <source>
        <dbReference type="EMBL" id="KAF2851664.1"/>
    </source>
</evidence>